<feature type="transmembrane region" description="Helical" evidence="8">
    <location>
        <begin position="241"/>
        <end position="262"/>
    </location>
</feature>
<feature type="transmembrane region" description="Helical" evidence="8">
    <location>
        <begin position="827"/>
        <end position="849"/>
    </location>
</feature>
<evidence type="ECO:0000256" key="6">
    <source>
        <dbReference type="ARBA" id="ARBA00022989"/>
    </source>
</evidence>
<evidence type="ECO:0000256" key="3">
    <source>
        <dbReference type="ARBA" id="ARBA00022741"/>
    </source>
</evidence>
<keyword evidence="6 8" id="KW-1133">Transmembrane helix</keyword>
<evidence type="ECO:0000256" key="1">
    <source>
        <dbReference type="ARBA" id="ARBA00004141"/>
    </source>
</evidence>
<dbReference type="SFLD" id="SFLDF00027">
    <property type="entry name" value="p-type_atpase"/>
    <property type="match status" value="1"/>
</dbReference>
<keyword evidence="4" id="KW-0067">ATP-binding</keyword>
<name>A0ABN6M1G4_9BACT</name>
<dbReference type="InterPro" id="IPR018303">
    <property type="entry name" value="ATPase_P-typ_P_site"/>
</dbReference>
<dbReference type="Gene3D" id="1.20.1110.10">
    <property type="entry name" value="Calcium-transporting ATPase, transmembrane domain"/>
    <property type="match status" value="2"/>
</dbReference>
<gene>
    <name evidence="10" type="ORF">DPPLL_00300</name>
</gene>
<feature type="transmembrane region" description="Helical" evidence="8">
    <location>
        <begin position="659"/>
        <end position="680"/>
    </location>
</feature>
<organism evidence="10 11">
    <name type="scientific">Desulfofustis limnaeus</name>
    <dbReference type="NCBI Taxonomy" id="2740163"/>
    <lineage>
        <taxon>Bacteria</taxon>
        <taxon>Pseudomonadati</taxon>
        <taxon>Thermodesulfobacteriota</taxon>
        <taxon>Desulfobulbia</taxon>
        <taxon>Desulfobulbales</taxon>
        <taxon>Desulfocapsaceae</taxon>
        <taxon>Desulfofustis</taxon>
    </lineage>
</organism>
<dbReference type="InterPro" id="IPR044492">
    <property type="entry name" value="P_typ_ATPase_HD_dom"/>
</dbReference>
<evidence type="ECO:0000256" key="4">
    <source>
        <dbReference type="ARBA" id="ARBA00022840"/>
    </source>
</evidence>
<keyword evidence="5" id="KW-1278">Translocase</keyword>
<dbReference type="InterPro" id="IPR008250">
    <property type="entry name" value="ATPase_P-typ_transduc_dom_A_sf"/>
</dbReference>
<dbReference type="NCBIfam" id="TIGR01494">
    <property type="entry name" value="ATPase_P-type"/>
    <property type="match status" value="2"/>
</dbReference>
<dbReference type="Proteomes" id="UP000830055">
    <property type="component" value="Chromosome"/>
</dbReference>
<keyword evidence="7 8" id="KW-0472">Membrane</keyword>
<feature type="transmembrane region" description="Helical" evidence="8">
    <location>
        <begin position="76"/>
        <end position="95"/>
    </location>
</feature>
<evidence type="ECO:0000256" key="2">
    <source>
        <dbReference type="ARBA" id="ARBA00022692"/>
    </source>
</evidence>
<feature type="domain" description="Cation-transporting P-type ATPase N-terminal" evidence="9">
    <location>
        <begin position="10"/>
        <end position="75"/>
    </location>
</feature>
<dbReference type="SFLD" id="SFLDS00003">
    <property type="entry name" value="Haloacid_Dehalogenase"/>
    <property type="match status" value="1"/>
</dbReference>
<dbReference type="Gene3D" id="3.40.1110.10">
    <property type="entry name" value="Calcium-transporting ATPase, cytoplasmic domain N"/>
    <property type="match status" value="1"/>
</dbReference>
<evidence type="ECO:0000313" key="10">
    <source>
        <dbReference type="EMBL" id="BDD85665.1"/>
    </source>
</evidence>
<dbReference type="PRINTS" id="PR00119">
    <property type="entry name" value="CATATPASE"/>
</dbReference>
<dbReference type="Pfam" id="PF00702">
    <property type="entry name" value="Hydrolase"/>
    <property type="match status" value="1"/>
</dbReference>
<keyword evidence="2 8" id="KW-0812">Transmembrane</keyword>
<dbReference type="SFLD" id="SFLDG00002">
    <property type="entry name" value="C1.7:_P-type_atpase_like"/>
    <property type="match status" value="1"/>
</dbReference>
<keyword evidence="11" id="KW-1185">Reference proteome</keyword>
<protein>
    <submittedName>
        <fullName evidence="10">ATPase</fullName>
    </submittedName>
</protein>
<dbReference type="SUPFAM" id="SSF81660">
    <property type="entry name" value="Metal cation-transporting ATPase, ATP-binding domain N"/>
    <property type="match status" value="1"/>
</dbReference>
<evidence type="ECO:0000256" key="5">
    <source>
        <dbReference type="ARBA" id="ARBA00022967"/>
    </source>
</evidence>
<dbReference type="InterPro" id="IPR001757">
    <property type="entry name" value="P_typ_ATPase"/>
</dbReference>
<feature type="transmembrane region" description="Helical" evidence="8">
    <location>
        <begin position="728"/>
        <end position="752"/>
    </location>
</feature>
<feature type="transmembrane region" description="Helical" evidence="8">
    <location>
        <begin position="764"/>
        <end position="782"/>
    </location>
</feature>
<dbReference type="Gene3D" id="3.40.50.1000">
    <property type="entry name" value="HAD superfamily/HAD-like"/>
    <property type="match status" value="1"/>
</dbReference>
<evidence type="ECO:0000256" key="7">
    <source>
        <dbReference type="ARBA" id="ARBA00023136"/>
    </source>
</evidence>
<dbReference type="InterPro" id="IPR036412">
    <property type="entry name" value="HAD-like_sf"/>
</dbReference>
<dbReference type="Pfam" id="PF00122">
    <property type="entry name" value="E1-E2_ATPase"/>
    <property type="match status" value="1"/>
</dbReference>
<dbReference type="Gene3D" id="2.70.150.10">
    <property type="entry name" value="Calcium-transporting ATPase, cytoplasmic transduction domain A"/>
    <property type="match status" value="1"/>
</dbReference>
<dbReference type="PANTHER" id="PTHR42861">
    <property type="entry name" value="CALCIUM-TRANSPORTING ATPASE"/>
    <property type="match status" value="1"/>
</dbReference>
<dbReference type="SUPFAM" id="SSF81665">
    <property type="entry name" value="Calcium ATPase, transmembrane domain M"/>
    <property type="match status" value="1"/>
</dbReference>
<dbReference type="InterPro" id="IPR004014">
    <property type="entry name" value="ATPase_P-typ_cation-transptr_N"/>
</dbReference>
<dbReference type="RefSeq" id="WP_284152805.1">
    <property type="nucleotide sequence ID" value="NZ_AP025516.1"/>
</dbReference>
<comment type="subcellular location">
    <subcellularLocation>
        <location evidence="1">Membrane</location>
        <topology evidence="1">Multi-pass membrane protein</topology>
    </subcellularLocation>
</comment>
<feature type="transmembrane region" description="Helical" evidence="8">
    <location>
        <begin position="686"/>
        <end position="707"/>
    </location>
</feature>
<dbReference type="PRINTS" id="PR00120">
    <property type="entry name" value="HATPASE"/>
</dbReference>
<dbReference type="SUPFAM" id="SSF56784">
    <property type="entry name" value="HAD-like"/>
    <property type="match status" value="1"/>
</dbReference>
<dbReference type="SUPFAM" id="SSF81653">
    <property type="entry name" value="Calcium ATPase, transduction domain A"/>
    <property type="match status" value="1"/>
</dbReference>
<dbReference type="InterPro" id="IPR059000">
    <property type="entry name" value="ATPase_P-type_domA"/>
</dbReference>
<sequence>MVFDPSKKSSRSSLDLDGIVGLSEAEAAKRLQQHGPNELPAQSNRPLYAIAVEVVKEPMFVLLVVAGILYLVMGELIDATMLLSFVVVVLAITIIQERRTERAIDALRDLSSPRALVIRGGEHRRLPGREVVVGDFVVLSEGDRVPADAVLRRGMHLSVDESLLTGESLPVRKKPSTSIGERERPGGDDLATVYSGTLVVGGQGAAEVLATGQQSAIGGIGRILGQLESGPTPLQQETRRLVRLFAMAGLAACVVVVCAFAITRGGGQAVWTQGVLAGITMAMATLPEEFPVVLTVFLAMGAWRISRSNVLTRRMPAVETLGAATVLAVDKTGTLTHNLMRLRTLTVDQNTSDLDGQESELPEELHQLLEHAILASKRDPFDPMEKALLEAGNRLIGGTEHLHPHWSLAHEYPLTPELLAVTHIWSADGETTVMATKGAPEAVADLCHMSQEQRSALSLEVDRLSSLGLRVLALAKGCGHPLSPFPVEHHDLRFCFIGLLGFEDPLRPAVPAAVAECRQAGVRVVMITGDYPTTARTIARQAGIDEQGRVLTGVELDRMSDDELLLRLKDIRIFARVVPEQKLRIVSAFKKSGEVVAMTGDGVNDAPALKMAHIGIAMGGRGTDVAREAASLVLLDDDFSSIVGAVRLGRRIFGNIKKAISFIVAVHIPIAGLSMLPVFFGDWPLLLLPIHIVFLELIIDPSCTLVFEAEREEPDIMKVPPRSPQERLLSFPVIGVAVAQGMTVLGICLAVFLTARVEHSLDAARALTFIALVVSSLMIILVNRSPSRSFLAMLLVPNTALGWVVVGAIGFTVIAITVPFAQQLFHFAPLHLTDLLLSFGAGAFGLLWFELAKAMKRFRHNGLLPLRWLH</sequence>
<dbReference type="InterPro" id="IPR006068">
    <property type="entry name" value="ATPase_P-typ_cation-transptr_C"/>
</dbReference>
<dbReference type="PROSITE" id="PS00154">
    <property type="entry name" value="ATPASE_E1_E2"/>
    <property type="match status" value="1"/>
</dbReference>
<evidence type="ECO:0000313" key="11">
    <source>
        <dbReference type="Proteomes" id="UP000830055"/>
    </source>
</evidence>
<accession>A0ABN6M1G4</accession>
<proteinExistence type="predicted"/>
<dbReference type="EMBL" id="AP025516">
    <property type="protein sequence ID" value="BDD85665.1"/>
    <property type="molecule type" value="Genomic_DNA"/>
</dbReference>
<evidence type="ECO:0000256" key="8">
    <source>
        <dbReference type="SAM" id="Phobius"/>
    </source>
</evidence>
<dbReference type="InterPro" id="IPR023299">
    <property type="entry name" value="ATPase_P-typ_cyto_dom_N"/>
</dbReference>
<dbReference type="Pfam" id="PF00690">
    <property type="entry name" value="Cation_ATPase_N"/>
    <property type="match status" value="1"/>
</dbReference>
<dbReference type="SMART" id="SM00831">
    <property type="entry name" value="Cation_ATPase_N"/>
    <property type="match status" value="1"/>
</dbReference>
<dbReference type="Pfam" id="PF00689">
    <property type="entry name" value="Cation_ATPase_C"/>
    <property type="match status" value="1"/>
</dbReference>
<feature type="transmembrane region" description="Helical" evidence="8">
    <location>
        <begin position="290"/>
        <end position="306"/>
    </location>
</feature>
<evidence type="ECO:0000259" key="9">
    <source>
        <dbReference type="SMART" id="SM00831"/>
    </source>
</evidence>
<feature type="transmembrane region" description="Helical" evidence="8">
    <location>
        <begin position="794"/>
        <end position="821"/>
    </location>
</feature>
<reference evidence="10 11" key="1">
    <citation type="submission" date="2022-01" db="EMBL/GenBank/DDBJ databases">
        <title>Desulfofustis limnae sp. nov., a novel mesophilic sulfate-reducing bacterium isolated from marsh soil.</title>
        <authorList>
            <person name="Watanabe M."/>
            <person name="Takahashi A."/>
            <person name="Kojima H."/>
            <person name="Fukui M."/>
        </authorList>
    </citation>
    <scope>NUCLEOTIDE SEQUENCE [LARGE SCALE GENOMIC DNA]</scope>
    <source>
        <strain evidence="10 11">PPLL</strain>
    </source>
</reference>
<keyword evidence="3" id="KW-0547">Nucleotide-binding</keyword>
<dbReference type="InterPro" id="IPR023298">
    <property type="entry name" value="ATPase_P-typ_TM_dom_sf"/>
</dbReference>
<dbReference type="InterPro" id="IPR023214">
    <property type="entry name" value="HAD_sf"/>
</dbReference>